<dbReference type="AlphaFoldDB" id="A0A0F9J281"/>
<reference evidence="1" key="1">
    <citation type="journal article" date="2015" name="Nature">
        <title>Complex archaea that bridge the gap between prokaryotes and eukaryotes.</title>
        <authorList>
            <person name="Spang A."/>
            <person name="Saw J.H."/>
            <person name="Jorgensen S.L."/>
            <person name="Zaremba-Niedzwiedzka K."/>
            <person name="Martijn J."/>
            <person name="Lind A.E."/>
            <person name="van Eijk R."/>
            <person name="Schleper C."/>
            <person name="Guy L."/>
            <person name="Ettema T.J."/>
        </authorList>
    </citation>
    <scope>NUCLEOTIDE SEQUENCE</scope>
</reference>
<name>A0A0F9J281_9ZZZZ</name>
<comment type="caution">
    <text evidence="1">The sequence shown here is derived from an EMBL/GenBank/DDBJ whole genome shotgun (WGS) entry which is preliminary data.</text>
</comment>
<gene>
    <name evidence="1" type="ORF">LCGC14_1876380</name>
</gene>
<proteinExistence type="predicted"/>
<feature type="non-terminal residue" evidence="1">
    <location>
        <position position="1"/>
    </location>
</feature>
<evidence type="ECO:0000313" key="1">
    <source>
        <dbReference type="EMBL" id="KKL93267.1"/>
    </source>
</evidence>
<organism evidence="1">
    <name type="scientific">marine sediment metagenome</name>
    <dbReference type="NCBI Taxonomy" id="412755"/>
    <lineage>
        <taxon>unclassified sequences</taxon>
        <taxon>metagenomes</taxon>
        <taxon>ecological metagenomes</taxon>
    </lineage>
</organism>
<accession>A0A0F9J281</accession>
<protein>
    <submittedName>
        <fullName evidence="1">Uncharacterized protein</fullName>
    </submittedName>
</protein>
<dbReference type="EMBL" id="LAZR01019235">
    <property type="protein sequence ID" value="KKL93267.1"/>
    <property type="molecule type" value="Genomic_DNA"/>
</dbReference>
<sequence length="28" mass="3263">TLKRTGTLTNSNLILLPEEFKTLKKKKF</sequence>